<evidence type="ECO:0000256" key="2">
    <source>
        <dbReference type="ARBA" id="ARBA00007779"/>
    </source>
</evidence>
<dbReference type="Pfam" id="PF00561">
    <property type="entry name" value="Abhydrolase_1"/>
    <property type="match status" value="1"/>
</dbReference>
<dbReference type="InterPro" id="IPR045122">
    <property type="entry name" value="Csc1-like"/>
</dbReference>
<protein>
    <submittedName>
        <fullName evidence="13">Uncharacterized protein</fullName>
    </submittedName>
</protein>
<feature type="region of interest" description="Disordered" evidence="7">
    <location>
        <begin position="2013"/>
        <end position="2034"/>
    </location>
</feature>
<sequence>MVISSIKLIGKVVRTLKLNSLTLAAMVLFRLSSLLATAAYVSAHAFLLPVSRATTHTWETLPTTPTLPGNPVGTKTPINGVEIWHAEFGVKKASRLPVIMLHGALASSRWWGNEVKQLMKNNYVIVMDTRGHGRSTMGNATFSYNLFAQDAAALLKSLGISKAAWIGWSDGGNSILSALLDPELAPMVARGFTTGANHNPDAANLTYFDTQMVYDVYYRLVDEYEALQPSGNVTALNDALDTLGSTQPMWTKSDLQKITLGPNLTLSWGDHEEVINLSEPAFMHDAIPNSKLVLAETPVTCGRDGYARSWKKCDKCWIELFSFEEYDATEVLKGLKIKRVAWVGWDTGANTVLAALMDAELAPMVDRAFTTGAWQSIVSNNPNYVKTPTYKEFMKRVSAESTRPRWTESDLGKITLGTKLTLSWGKHEEAVKLKEVGKLPSYIKNSKLVIMPGVSHFAPLQDPTQKVESGLATTRVGMATIQTRPFSGNYSGLISQAVIASIVLGLSVTAFELMRRKRRKIPSQTNEQGVLASVDGWEFGYLYQARCWAKVPAPPLPPRPLSWVRQVLSIREPDLFRIVGTDATVYTRFLVGCVFFVALHGCTTLPILLPLHVTHAPPSVPPRSMTRASLTSLTNSRAFDRDQDSYTGNLRLLSVHVAVIWWMSLTWIGTLLWICRGAFRLREAMVQDARKEREKYLRENNGNPHPHQGWRLRTVMVTDIPSGLRDEHRLAEYFRRYLSKDLQISPLAPVLAPSPGIRSFAVNKLWRWGKSATAPPPPTCGDQSSAPEEKPPIEIEKVVLVRKTTELASLLERREEVLRRLEHAHIKASIPHFLDRRWNLHVLGNQPMGITSSEVSGYYFELLATKVLLAVKHKMQNPTSRRSPMSTPPGSIIVPLSKSKSRPKSTDGATKKESDGDKDGCGDPVSYTLASPKVRENVPRVILAPATPPGTHSRSRSVQGSSFDAQGQESNRQSGITEYYTPVTPTRPTLVIGAPSRPELPRRPPPAVPGTSSRPAVPHRVPPPVPPRTPQTPKPANSTRLDVVTPVQNTPPVSPGTAAAEMGFNGRTRAGRMSTGSYGEGLGLGLPTLGKGAKGSPGPRHIGPFEYDAAGAYIAENGIDEDDDEGADPLGLRNRSGNPLRSKNKTSRPSPRRKPSEKPLMEGECSDAEPRDRPTRDLFATREITFEDRDEILERNRRLVEAIGPFVYEFGLLERPKDKGKKRAKPSRQSSEANEPLQPPEAPFKRSSGGGWRLSSGSSWLSVFTQSSTAAITSGSRASSQSTGKTLVNPAGFAFPAQVLRTHTGSIVPDSVGPDNVRQVNPGETIWDALHALPRSDLDAYQPLINLSALFRGRTVPAIDFFTTKLALLSALIEESRGGCREDATPASTAFVTFKDPRDARRAVKELAAHPKNLLACVVTPAPDVRDIDWGRAMKSTYTGEFVKDWVVNMGVWGFTVLWIFPVTLLVGLVSIDNLSRFIPQLATYLKNHHVQKELISSFLPTLLVALLAILIPLILFFIAKKAHNIITFSRLHDRILTRYYKFLVCNVVIFFCFGVSALQSFLTSFGEQITNVVPLVASLIPACAPFFVGWLIFQTGVHAGLELGLFGLPLIVYPAMARGATTPRRREFGTRARTFNYYYWLPNHLLVVIITLLFSILNPLILPFSLLYFLVALVVFKHQFVHVYRKIYDGNAENIVIRILRYSLDGLMLSQVVLMAMMLLLQQTIQAGIIGTALVLTALAKLYLTRVSRTKFEAADVAEAKAACGLGHSLNRSGTVEKYMDCEAQDNTAGTGQLDRIAQQLVGWHSPSNVDMYSTIPRIHSKPENRQLDDLFKPPPQPPSRPPPPLPPRPTSHIATPSRSTHLAPPPLPERRIPRLASWETFRADVPLVMPHEERKPWDDNPDNTAVYDNPYYTQPVPEYLWLPKNPLSLLDLNDTIKLHRALTSEADGGDMSESISLDEEAAVGSFRDDSSMDPFTELTGEESIALSAIIRDRLDHGDMGEDFDYHEGDTASSVFSRRPSGGTITSRHLRSSNAHRSFSAGIRRSGGNILTPITPNRLRSRSVGMAIDPALQPNLSVQAQFLPSEHGIAPPTLRRLASALSIGRRSSTNERRSQDETPYRANRPRANTGASAAVSVREALLREVCEEERTATEERIRQELMESEHLTTPRKWTAWMYSKVTSRGHDEPI</sequence>
<feature type="transmembrane region" description="Helical" evidence="8">
    <location>
        <begin position="1495"/>
        <end position="1520"/>
    </location>
</feature>
<dbReference type="InterPro" id="IPR027815">
    <property type="entry name" value="CSC1/OSCA1-like_cyt"/>
</dbReference>
<keyword evidence="4 8" id="KW-0812">Transmembrane</keyword>
<feature type="compositionally biased region" description="Polar residues" evidence="7">
    <location>
        <begin position="950"/>
        <end position="976"/>
    </location>
</feature>
<feature type="domain" description="CSC1/OSCA1-like N-terminal transmembrane" evidence="11">
    <location>
        <begin position="493"/>
        <end position="668"/>
    </location>
</feature>
<feature type="transmembrane region" description="Helical" evidence="8">
    <location>
        <begin position="21"/>
        <end position="41"/>
    </location>
</feature>
<evidence type="ECO:0000256" key="5">
    <source>
        <dbReference type="ARBA" id="ARBA00022989"/>
    </source>
</evidence>
<dbReference type="EMBL" id="CAJMWW010000020">
    <property type="protein sequence ID" value="CAE6401413.1"/>
    <property type="molecule type" value="Genomic_DNA"/>
</dbReference>
<keyword evidence="3" id="KW-0813">Transport</keyword>
<feature type="region of interest" description="Disordered" evidence="7">
    <location>
        <begin position="2103"/>
        <end position="2132"/>
    </location>
</feature>
<evidence type="ECO:0000259" key="9">
    <source>
        <dbReference type="Pfam" id="PF00561"/>
    </source>
</evidence>
<dbReference type="Pfam" id="PF13967">
    <property type="entry name" value="RSN1_TM"/>
    <property type="match status" value="1"/>
</dbReference>
<feature type="region of interest" description="Disordered" evidence="7">
    <location>
        <begin position="1119"/>
        <end position="1178"/>
    </location>
</feature>
<dbReference type="PANTHER" id="PTHR13018:SF139">
    <property type="entry name" value="PHOSPHATE METABOLISM PROTEIN 7"/>
    <property type="match status" value="1"/>
</dbReference>
<feature type="compositionally biased region" description="Polar residues" evidence="7">
    <location>
        <begin position="2024"/>
        <end position="2034"/>
    </location>
</feature>
<evidence type="ECO:0000256" key="8">
    <source>
        <dbReference type="SAM" id="Phobius"/>
    </source>
</evidence>
<feature type="region of interest" description="Disordered" evidence="7">
    <location>
        <begin position="1217"/>
        <end position="1251"/>
    </location>
</feature>
<evidence type="ECO:0000256" key="6">
    <source>
        <dbReference type="ARBA" id="ARBA00023136"/>
    </source>
</evidence>
<feature type="domain" description="AB hydrolase-1" evidence="9">
    <location>
        <begin position="97"/>
        <end position="182"/>
    </location>
</feature>
<dbReference type="InterPro" id="IPR032880">
    <property type="entry name" value="CSC1/OSCA1-like_N"/>
</dbReference>
<evidence type="ECO:0000313" key="13">
    <source>
        <dbReference type="EMBL" id="CAE6401413.1"/>
    </source>
</evidence>
<evidence type="ECO:0000259" key="11">
    <source>
        <dbReference type="Pfam" id="PF13967"/>
    </source>
</evidence>
<evidence type="ECO:0000256" key="3">
    <source>
        <dbReference type="ARBA" id="ARBA00022448"/>
    </source>
</evidence>
<feature type="transmembrane region" description="Helical" evidence="8">
    <location>
        <begin position="1661"/>
        <end position="1679"/>
    </location>
</feature>
<dbReference type="InterPro" id="IPR003864">
    <property type="entry name" value="CSC1/OSCA1-like_7TM"/>
</dbReference>
<reference evidence="13" key="1">
    <citation type="submission" date="2021-01" db="EMBL/GenBank/DDBJ databases">
        <authorList>
            <person name="Kaushik A."/>
        </authorList>
    </citation>
    <scope>NUCLEOTIDE SEQUENCE</scope>
    <source>
        <strain evidence="13">AG3-T5</strain>
    </source>
</reference>
<dbReference type="Pfam" id="PF02714">
    <property type="entry name" value="RSN1_7TM"/>
    <property type="match status" value="1"/>
</dbReference>
<feature type="transmembrane region" description="Helical" evidence="8">
    <location>
        <begin position="1452"/>
        <end position="1475"/>
    </location>
</feature>
<feature type="transmembrane region" description="Helical" evidence="8">
    <location>
        <begin position="493"/>
        <end position="514"/>
    </location>
</feature>
<comment type="subcellular location">
    <subcellularLocation>
        <location evidence="1">Membrane</location>
        <topology evidence="1">Multi-pass membrane protein</topology>
    </subcellularLocation>
</comment>
<feature type="transmembrane region" description="Helical" evidence="8">
    <location>
        <begin position="1600"/>
        <end position="1617"/>
    </location>
</feature>
<evidence type="ECO:0000256" key="4">
    <source>
        <dbReference type="ARBA" id="ARBA00022692"/>
    </source>
</evidence>
<feature type="transmembrane region" description="Helical" evidence="8">
    <location>
        <begin position="650"/>
        <end position="674"/>
    </location>
</feature>
<feature type="transmembrane region" description="Helical" evidence="8">
    <location>
        <begin position="1726"/>
        <end position="1745"/>
    </location>
</feature>
<feature type="transmembrane region" description="Helical" evidence="8">
    <location>
        <begin position="1573"/>
        <end position="1594"/>
    </location>
</feature>
<feature type="compositionally biased region" description="Polar residues" evidence="7">
    <location>
        <begin position="1036"/>
        <end position="1051"/>
    </location>
</feature>
<feature type="region of interest" description="Disordered" evidence="7">
    <location>
        <begin position="1827"/>
        <end position="1872"/>
    </location>
</feature>
<feature type="compositionally biased region" description="Basic and acidic residues" evidence="7">
    <location>
        <begin position="909"/>
        <end position="921"/>
    </location>
</feature>
<dbReference type="GO" id="GO:0005886">
    <property type="term" value="C:plasma membrane"/>
    <property type="evidence" value="ECO:0007669"/>
    <property type="project" value="TreeGrafter"/>
</dbReference>
<keyword evidence="5 8" id="KW-1133">Transmembrane helix</keyword>
<evidence type="ECO:0000313" key="14">
    <source>
        <dbReference type="Proteomes" id="UP000663841"/>
    </source>
</evidence>
<dbReference type="Proteomes" id="UP000663841">
    <property type="component" value="Unassembled WGS sequence"/>
</dbReference>
<dbReference type="InterPro" id="IPR000073">
    <property type="entry name" value="AB_hydrolase_1"/>
</dbReference>
<feature type="transmembrane region" description="Helical" evidence="8">
    <location>
        <begin position="1540"/>
        <end position="1561"/>
    </location>
</feature>
<feature type="compositionally biased region" description="Basic residues" evidence="7">
    <location>
        <begin position="1142"/>
        <end position="1153"/>
    </location>
</feature>
<feature type="compositionally biased region" description="Pro residues" evidence="7">
    <location>
        <begin position="1020"/>
        <end position="1033"/>
    </location>
</feature>
<feature type="domain" description="CSC1/OSCA1-like cytosolic" evidence="12">
    <location>
        <begin position="1340"/>
        <end position="1430"/>
    </location>
</feature>
<dbReference type="PANTHER" id="PTHR13018">
    <property type="entry name" value="PROBABLE MEMBRANE PROTEIN DUF221-RELATED"/>
    <property type="match status" value="1"/>
</dbReference>
<feature type="compositionally biased region" description="Basic and acidic residues" evidence="7">
    <location>
        <begin position="2109"/>
        <end position="2120"/>
    </location>
</feature>
<gene>
    <name evidence="13" type="ORF">RDB_LOCUS8643</name>
</gene>
<evidence type="ECO:0000259" key="12">
    <source>
        <dbReference type="Pfam" id="PF14703"/>
    </source>
</evidence>
<evidence type="ECO:0000259" key="10">
    <source>
        <dbReference type="Pfam" id="PF02714"/>
    </source>
</evidence>
<accession>A0A8H2WR94</accession>
<comment type="similarity">
    <text evidence="2">Belongs to the CSC1 (TC 1.A.17) family.</text>
</comment>
<dbReference type="GO" id="GO:0005227">
    <property type="term" value="F:calcium-activated cation channel activity"/>
    <property type="evidence" value="ECO:0007669"/>
    <property type="project" value="InterPro"/>
</dbReference>
<evidence type="ECO:0000256" key="1">
    <source>
        <dbReference type="ARBA" id="ARBA00004141"/>
    </source>
</evidence>
<feature type="compositionally biased region" description="Basic and acidic residues" evidence="7">
    <location>
        <begin position="1168"/>
        <end position="1178"/>
    </location>
</feature>
<feature type="compositionally biased region" description="Pro residues" evidence="7">
    <location>
        <begin position="1834"/>
        <end position="1851"/>
    </location>
</feature>
<evidence type="ECO:0000256" key="7">
    <source>
        <dbReference type="SAM" id="MobiDB-lite"/>
    </source>
</evidence>
<dbReference type="SUPFAM" id="SSF53474">
    <property type="entry name" value="alpha/beta-Hydrolases"/>
    <property type="match status" value="2"/>
</dbReference>
<proteinExistence type="inferred from homology"/>
<dbReference type="Pfam" id="PF14703">
    <property type="entry name" value="PHM7_cyt"/>
    <property type="match status" value="1"/>
</dbReference>
<feature type="region of interest" description="Disordered" evidence="7">
    <location>
        <begin position="875"/>
        <end position="1063"/>
    </location>
</feature>
<dbReference type="InterPro" id="IPR029058">
    <property type="entry name" value="AB_hydrolase_fold"/>
</dbReference>
<feature type="domain" description="CSC1/OSCA1-like 7TM region" evidence="10">
    <location>
        <begin position="1445"/>
        <end position="1718"/>
    </location>
</feature>
<name>A0A8H2WR94_9AGAM</name>
<feature type="region of interest" description="Disordered" evidence="7">
    <location>
        <begin position="772"/>
        <end position="791"/>
    </location>
</feature>
<keyword evidence="6 8" id="KW-0472">Membrane</keyword>
<dbReference type="Gene3D" id="3.40.50.1820">
    <property type="entry name" value="alpha/beta hydrolase"/>
    <property type="match status" value="2"/>
</dbReference>
<comment type="caution">
    <text evidence="13">The sequence shown here is derived from an EMBL/GenBank/DDBJ whole genome shotgun (WGS) entry which is preliminary data.</text>
</comment>
<organism evidence="13 14">
    <name type="scientific">Rhizoctonia solani</name>
    <dbReference type="NCBI Taxonomy" id="456999"/>
    <lineage>
        <taxon>Eukaryota</taxon>
        <taxon>Fungi</taxon>
        <taxon>Dikarya</taxon>
        <taxon>Basidiomycota</taxon>
        <taxon>Agaricomycotina</taxon>
        <taxon>Agaricomycetes</taxon>
        <taxon>Cantharellales</taxon>
        <taxon>Ceratobasidiaceae</taxon>
        <taxon>Rhizoctonia</taxon>
    </lineage>
</organism>
<feature type="compositionally biased region" description="Low complexity" evidence="7">
    <location>
        <begin position="878"/>
        <end position="891"/>
    </location>
</feature>